<dbReference type="AlphaFoldDB" id="A0A1D1YQ59"/>
<keyword evidence="2" id="KW-0808">Transferase</keyword>
<reference evidence="2" key="1">
    <citation type="submission" date="2015-07" db="EMBL/GenBank/DDBJ databases">
        <title>Transcriptome Assembly of Anthurium amnicola.</title>
        <authorList>
            <person name="Suzuki J."/>
        </authorList>
    </citation>
    <scope>NUCLEOTIDE SEQUENCE</scope>
</reference>
<name>A0A1D1YQ59_9ARAE</name>
<proteinExistence type="predicted"/>
<dbReference type="EMBL" id="GDJX01011156">
    <property type="protein sequence ID" value="JAT56780.1"/>
    <property type="molecule type" value="Transcribed_RNA"/>
</dbReference>
<sequence>MGVKVGASCLHWSQTLVPHPPPCYSSPPSSSSSSSSPFSSVNPRRRRRRSIDGVLTCRVLHRSPFLGGSPSGLVRSSSLDDKISMLDAEPAGTTLRRAVSASLTSSDGDDADDDDDYEFARRLQELALRCQGGTAQSDAL</sequence>
<evidence type="ECO:0000256" key="1">
    <source>
        <dbReference type="SAM" id="MobiDB-lite"/>
    </source>
</evidence>
<feature type="non-terminal residue" evidence="2">
    <location>
        <position position="140"/>
    </location>
</feature>
<gene>
    <name evidence="2" type="primary">lnt2_0</name>
    <name evidence="2" type="ORF">g.70162</name>
</gene>
<accession>A0A1D1YQ59</accession>
<dbReference type="GO" id="GO:0016746">
    <property type="term" value="F:acyltransferase activity"/>
    <property type="evidence" value="ECO:0007669"/>
    <property type="project" value="UniProtKB-KW"/>
</dbReference>
<keyword evidence="2" id="KW-0449">Lipoprotein</keyword>
<evidence type="ECO:0000313" key="2">
    <source>
        <dbReference type="EMBL" id="JAT56780.1"/>
    </source>
</evidence>
<feature type="compositionally biased region" description="Low complexity" evidence="1">
    <location>
        <begin position="26"/>
        <end position="42"/>
    </location>
</feature>
<protein>
    <submittedName>
        <fullName evidence="2">Apolipoprotein N-acyltransferase 2</fullName>
    </submittedName>
</protein>
<keyword evidence="2" id="KW-0012">Acyltransferase</keyword>
<organism evidence="2">
    <name type="scientific">Anthurium amnicola</name>
    <dbReference type="NCBI Taxonomy" id="1678845"/>
    <lineage>
        <taxon>Eukaryota</taxon>
        <taxon>Viridiplantae</taxon>
        <taxon>Streptophyta</taxon>
        <taxon>Embryophyta</taxon>
        <taxon>Tracheophyta</taxon>
        <taxon>Spermatophyta</taxon>
        <taxon>Magnoliopsida</taxon>
        <taxon>Liliopsida</taxon>
        <taxon>Araceae</taxon>
        <taxon>Pothoideae</taxon>
        <taxon>Potheae</taxon>
        <taxon>Anthurium</taxon>
    </lineage>
</organism>
<feature type="region of interest" description="Disordered" evidence="1">
    <location>
        <begin position="13"/>
        <end position="50"/>
    </location>
</feature>